<comment type="caution">
    <text evidence="3">The sequence shown here is derived from an EMBL/GenBank/DDBJ whole genome shotgun (WGS) entry which is preliminary data.</text>
</comment>
<evidence type="ECO:0000256" key="1">
    <source>
        <dbReference type="ARBA" id="ARBA00023002"/>
    </source>
</evidence>
<dbReference type="AlphaFoldDB" id="A0A8H7V9W2"/>
<dbReference type="GO" id="GO:0005829">
    <property type="term" value="C:cytosol"/>
    <property type="evidence" value="ECO:0007669"/>
    <property type="project" value="UniProtKB-ARBA"/>
</dbReference>
<feature type="domain" description="NADP-dependent oxidoreductase" evidence="2">
    <location>
        <begin position="27"/>
        <end position="341"/>
    </location>
</feature>
<protein>
    <recommendedName>
        <fullName evidence="2">NADP-dependent oxidoreductase domain-containing protein</fullName>
    </recommendedName>
</protein>
<dbReference type="InterPro" id="IPR036812">
    <property type="entry name" value="NAD(P)_OxRdtase_dom_sf"/>
</dbReference>
<proteinExistence type="predicted"/>
<gene>
    <name evidence="3" type="ORF">INT47_000079</name>
</gene>
<dbReference type="InterPro" id="IPR050523">
    <property type="entry name" value="AKR_Detox_Biosynth"/>
</dbReference>
<dbReference type="EMBL" id="JAEPRD010000010">
    <property type="protein sequence ID" value="KAG2210922.1"/>
    <property type="molecule type" value="Genomic_DNA"/>
</dbReference>
<dbReference type="Pfam" id="PF00248">
    <property type="entry name" value="Aldo_ket_red"/>
    <property type="match status" value="1"/>
</dbReference>
<dbReference type="FunFam" id="3.20.20.100:FF:000004">
    <property type="entry name" value="Oxidoreductase, aldo/keto reductase"/>
    <property type="match status" value="1"/>
</dbReference>
<evidence type="ECO:0000259" key="2">
    <source>
        <dbReference type="Pfam" id="PF00248"/>
    </source>
</evidence>
<keyword evidence="4" id="KW-1185">Reference proteome</keyword>
<dbReference type="PANTHER" id="PTHR43364">
    <property type="entry name" value="NADH-SPECIFIC METHYLGLYOXAL REDUCTASE-RELATED"/>
    <property type="match status" value="1"/>
</dbReference>
<dbReference type="SUPFAM" id="SSF51430">
    <property type="entry name" value="NAD(P)-linked oxidoreductase"/>
    <property type="match status" value="1"/>
</dbReference>
<dbReference type="GO" id="GO:0016491">
    <property type="term" value="F:oxidoreductase activity"/>
    <property type="evidence" value="ECO:0007669"/>
    <property type="project" value="UniProtKB-KW"/>
</dbReference>
<dbReference type="InterPro" id="IPR023210">
    <property type="entry name" value="NADP_OxRdtase_dom"/>
</dbReference>
<dbReference type="CDD" id="cd19079">
    <property type="entry name" value="AKR_EcYajO-like"/>
    <property type="match status" value="1"/>
</dbReference>
<name>A0A8H7V9W2_9FUNG</name>
<evidence type="ECO:0000313" key="4">
    <source>
        <dbReference type="Proteomes" id="UP000603453"/>
    </source>
</evidence>
<reference evidence="3" key="1">
    <citation type="submission" date="2020-12" db="EMBL/GenBank/DDBJ databases">
        <title>Metabolic potential, ecology and presence of endohyphal bacteria is reflected in genomic diversity of Mucoromycotina.</title>
        <authorList>
            <person name="Muszewska A."/>
            <person name="Okrasinska A."/>
            <person name="Steczkiewicz K."/>
            <person name="Drgas O."/>
            <person name="Orlowska M."/>
            <person name="Perlinska-Lenart U."/>
            <person name="Aleksandrzak-Piekarczyk T."/>
            <person name="Szatraj K."/>
            <person name="Zielenkiewicz U."/>
            <person name="Pilsyk S."/>
            <person name="Malc E."/>
            <person name="Mieczkowski P."/>
            <person name="Kruszewska J.S."/>
            <person name="Biernat P."/>
            <person name="Pawlowska J."/>
        </authorList>
    </citation>
    <scope>NUCLEOTIDE SEQUENCE</scope>
    <source>
        <strain evidence="3">WA0000017839</strain>
    </source>
</reference>
<dbReference type="PANTHER" id="PTHR43364:SF15">
    <property type="entry name" value="ARYL-ALCOHOL DEHYDROGENASE AAD16-RELATED"/>
    <property type="match status" value="1"/>
</dbReference>
<keyword evidence="1" id="KW-0560">Oxidoreductase</keyword>
<dbReference type="OrthoDB" id="37537at2759"/>
<organism evidence="3 4">
    <name type="scientific">Mucor saturninus</name>
    <dbReference type="NCBI Taxonomy" id="64648"/>
    <lineage>
        <taxon>Eukaryota</taxon>
        <taxon>Fungi</taxon>
        <taxon>Fungi incertae sedis</taxon>
        <taxon>Mucoromycota</taxon>
        <taxon>Mucoromycotina</taxon>
        <taxon>Mucoromycetes</taxon>
        <taxon>Mucorales</taxon>
        <taxon>Mucorineae</taxon>
        <taxon>Mucoraceae</taxon>
        <taxon>Mucor</taxon>
    </lineage>
</organism>
<evidence type="ECO:0000313" key="3">
    <source>
        <dbReference type="EMBL" id="KAG2210922.1"/>
    </source>
</evidence>
<dbReference type="Gene3D" id="3.20.20.100">
    <property type="entry name" value="NADP-dependent oxidoreductase domain"/>
    <property type="match status" value="1"/>
</dbReference>
<dbReference type="Proteomes" id="UP000603453">
    <property type="component" value="Unassembled WGS sequence"/>
</dbReference>
<accession>A0A8H7V9W2</accession>
<sequence length="357" mass="40243">MSSSTNTKETPKMQYVRFGNTGLKVSRICLGCMSYGSSKWSPWVKDEAESIEAIKVAYNAGINFFDTANTYSNGQSEIVLGKALRELNAPRGRVVIATKVYAPVYPKVEQYGIRDMDQNPELINGYGLSRKHIFDAVDASLKRLGVEYIDLYQIHRLDTETPMEEIMEALNDLVRSGKVRYIGSSGMCAWQFQKLNSIAERRGWTTFVSMQNLYNLLYREEEREMIPYCIDAGIAGIPYSPLATGQITGKKRDTARSKTNFQMTTLIPGAKQDSNEIIIDRVEELAKKYGASNAQIALAWHYTKPYVVSPIVGVSKVEQLYDLIGAMDIKLTKEDADYLEEPYTPRPVSLLAQFNQK</sequence>